<keyword evidence="4" id="KW-1185">Reference proteome</keyword>
<dbReference type="AlphaFoldDB" id="A0A1X0JWS5"/>
<dbReference type="Pfam" id="PF05901">
    <property type="entry name" value="Excalibur"/>
    <property type="match status" value="1"/>
</dbReference>
<dbReference type="InterPro" id="IPR008613">
    <property type="entry name" value="Excalibur_Ca-bd_domain"/>
</dbReference>
<name>A0A1X0JWS5_9MYCO</name>
<feature type="chain" id="PRO_5010866185" evidence="1">
    <location>
        <begin position="26"/>
        <end position="64"/>
    </location>
</feature>
<evidence type="ECO:0000259" key="2">
    <source>
        <dbReference type="SMART" id="SM00894"/>
    </source>
</evidence>
<feature type="domain" description="Excalibur calcium-binding" evidence="2">
    <location>
        <begin position="28"/>
        <end position="64"/>
    </location>
</feature>
<dbReference type="OrthoDB" id="4337778at2"/>
<dbReference type="Proteomes" id="UP000192411">
    <property type="component" value="Unassembled WGS sequence"/>
</dbReference>
<accession>A0A1X0JWS5</accession>
<protein>
    <submittedName>
        <fullName evidence="3">Calcium-binding protein</fullName>
    </submittedName>
</protein>
<dbReference type="SMART" id="SM00894">
    <property type="entry name" value="Excalibur"/>
    <property type="match status" value="1"/>
</dbReference>
<feature type="signal peptide" evidence="1">
    <location>
        <begin position="1"/>
        <end position="25"/>
    </location>
</feature>
<evidence type="ECO:0000313" key="3">
    <source>
        <dbReference type="EMBL" id="ORB67160.1"/>
    </source>
</evidence>
<comment type="caution">
    <text evidence="3">The sequence shown here is derived from an EMBL/GenBank/DDBJ whole genome shotgun (WGS) entry which is preliminary data.</text>
</comment>
<dbReference type="STRING" id="75922.BST47_07330"/>
<organism evidence="3 4">
    <name type="scientific">Mycolicibacterium tusciae</name>
    <dbReference type="NCBI Taxonomy" id="75922"/>
    <lineage>
        <taxon>Bacteria</taxon>
        <taxon>Bacillati</taxon>
        <taxon>Actinomycetota</taxon>
        <taxon>Actinomycetes</taxon>
        <taxon>Mycobacteriales</taxon>
        <taxon>Mycobacteriaceae</taxon>
        <taxon>Mycolicibacterium</taxon>
    </lineage>
</organism>
<gene>
    <name evidence="3" type="ORF">BST47_07330</name>
</gene>
<dbReference type="EMBL" id="MVIM01000003">
    <property type="protein sequence ID" value="ORB67160.1"/>
    <property type="molecule type" value="Genomic_DNA"/>
</dbReference>
<keyword evidence="1" id="KW-0732">Signal</keyword>
<proteinExistence type="predicted"/>
<reference evidence="3 4" key="1">
    <citation type="submission" date="2017-02" db="EMBL/GenBank/DDBJ databases">
        <title>The new phylogeny of genus Mycobacterium.</title>
        <authorList>
            <person name="Tortoli E."/>
            <person name="Trovato A."/>
            <person name="Cirillo D.M."/>
        </authorList>
    </citation>
    <scope>NUCLEOTIDE SEQUENCE [LARGE SCALE GENOMIC DNA]</scope>
    <source>
        <strain evidence="3 4">DSM 44338</strain>
    </source>
</reference>
<evidence type="ECO:0000313" key="4">
    <source>
        <dbReference type="Proteomes" id="UP000192411"/>
    </source>
</evidence>
<evidence type="ECO:0000256" key="1">
    <source>
        <dbReference type="SAM" id="SignalP"/>
    </source>
</evidence>
<sequence>MFRTLIAAGLVAMAAALGAASVANAETYYRNCAAARDAGVTPILQGQDGYAEHLDRDGDGVACE</sequence>